<proteinExistence type="predicted"/>
<gene>
    <name evidence="1" type="ORF">G7B40_001150</name>
</gene>
<dbReference type="RefSeq" id="WP_310833455.1">
    <property type="nucleotide sequence ID" value="NZ_JAALHA020000001.1"/>
</dbReference>
<protein>
    <submittedName>
        <fullName evidence="1">Uncharacterized protein</fullName>
    </submittedName>
</protein>
<accession>A0AAP5M6Z9</accession>
<reference evidence="2" key="1">
    <citation type="journal article" date="2021" name="Science">
        <title>Hunting the eagle killer: A cyanobacterial neurotoxin causes vacuolar myelinopathy.</title>
        <authorList>
            <person name="Breinlinger S."/>
            <person name="Phillips T.J."/>
            <person name="Haram B.N."/>
            <person name="Mares J."/>
            <person name="Martinez Yerena J.A."/>
            <person name="Hrouzek P."/>
            <person name="Sobotka R."/>
            <person name="Henderson W.M."/>
            <person name="Schmieder P."/>
            <person name="Williams S.M."/>
            <person name="Lauderdale J.D."/>
            <person name="Wilde H.D."/>
            <person name="Gerrin W."/>
            <person name="Kust A."/>
            <person name="Washington J.W."/>
            <person name="Wagner C."/>
            <person name="Geier B."/>
            <person name="Liebeke M."/>
            <person name="Enke H."/>
            <person name="Niedermeyer T.H.J."/>
            <person name="Wilde S.B."/>
        </authorList>
    </citation>
    <scope>NUCLEOTIDE SEQUENCE [LARGE SCALE GENOMIC DNA]</scope>
    <source>
        <strain evidence="2">Thurmond2011</strain>
    </source>
</reference>
<dbReference type="AlphaFoldDB" id="A0AAP5M6Z9"/>
<comment type="caution">
    <text evidence="1">The sequence shown here is derived from an EMBL/GenBank/DDBJ whole genome shotgun (WGS) entry which is preliminary data.</text>
</comment>
<evidence type="ECO:0000313" key="1">
    <source>
        <dbReference type="EMBL" id="MDR9893192.1"/>
    </source>
</evidence>
<name>A0AAP5M6Z9_9CYAN</name>
<dbReference type="Proteomes" id="UP000667802">
    <property type="component" value="Unassembled WGS sequence"/>
</dbReference>
<evidence type="ECO:0000313" key="2">
    <source>
        <dbReference type="Proteomes" id="UP000667802"/>
    </source>
</evidence>
<keyword evidence="2" id="KW-1185">Reference proteome</keyword>
<organism evidence="1 2">
    <name type="scientific">Aetokthonos hydrillicola Thurmond2011</name>
    <dbReference type="NCBI Taxonomy" id="2712845"/>
    <lineage>
        <taxon>Bacteria</taxon>
        <taxon>Bacillati</taxon>
        <taxon>Cyanobacteriota</taxon>
        <taxon>Cyanophyceae</taxon>
        <taxon>Nostocales</taxon>
        <taxon>Hapalosiphonaceae</taxon>
        <taxon>Aetokthonos</taxon>
    </lineage>
</organism>
<sequence>MRSGQMCDLWKSAFAQQKNRVVCAISTQTAWQGLENSVLDCSYWVAEGNKPCYQHGIDAYAISGYFSGNLGAPENSPTVESWLNDQDGGFGKALQQLRQGGLLKHSNDSLLDVYNSFTYHIKVAQKKGLALVAYEGGQHIVGYGGVENNKKLEQFFIQLNRHKAMYELYTELLNYWKKTGGTVFMHFVDVALPSKWGSWGALEALSQNTSPKYQALIDFNKNATSEPFGRSL</sequence>
<dbReference type="EMBL" id="JAALHA020000001">
    <property type="protein sequence ID" value="MDR9893192.1"/>
    <property type="molecule type" value="Genomic_DNA"/>
</dbReference>